<name>A0A0C5AW86_ASF</name>
<dbReference type="InterPro" id="IPR002595">
    <property type="entry name" value="ASFV_MGF360"/>
</dbReference>
<gene>
    <name evidence="1" type="primary">MGF 360-9L</name>
</gene>
<dbReference type="KEGG" id="vg:41901559"/>
<organismHost>
    <name type="scientific">Potamochoerus larvatus</name>
    <name type="common">Bushpig</name>
    <dbReference type="NCBI Taxonomy" id="273792"/>
</organismHost>
<accession>A0A0C5AW86</accession>
<dbReference type="GO" id="GO:0042330">
    <property type="term" value="P:taxis"/>
    <property type="evidence" value="ECO:0007669"/>
    <property type="project" value="InterPro"/>
</dbReference>
<organismHost>
    <name type="scientific">Ornithodoros moubata</name>
    <name type="common">Soft tick</name>
    <name type="synonym">Argasid tick</name>
    <dbReference type="NCBI Taxonomy" id="6938"/>
</organismHost>
<dbReference type="Proteomes" id="UP000105860">
    <property type="component" value="Segment"/>
</dbReference>
<organismHost>
    <name type="scientific">Phacochoerus aethiopicus</name>
    <name type="common">Warthog</name>
    <dbReference type="NCBI Taxonomy" id="85517"/>
</organismHost>
<reference evidence="1 2" key="1">
    <citation type="journal article" date="2015" name="Virus Genes">
        <title>Comparative analysis of the complete genome sequences of Kenyan African swine fever virus isolates within p72 genotypes IX and X.</title>
        <authorList>
            <person name="Bishop R.P."/>
            <person name="Fleischauer C."/>
            <person name="de Villiers E.P."/>
            <person name="Okoth E.A."/>
            <person name="Arias M."/>
            <person name="Gallardo C."/>
            <person name="Upton C."/>
        </authorList>
    </citation>
    <scope>NUCLEOTIDE SEQUENCE [LARGE SCALE GENOMIC DNA]</scope>
    <source>
        <strain evidence="1">Ken05/Tk1</strain>
    </source>
</reference>
<dbReference type="EMBL" id="KM111294">
    <property type="protein sequence ID" value="AJL34034.1"/>
    <property type="molecule type" value="Genomic_DNA"/>
</dbReference>
<organismHost>
    <name type="scientific">Ornithodoros</name>
    <name type="common">relapsing fever ticks</name>
    <dbReference type="NCBI Taxonomy" id="6937"/>
</organismHost>
<proteinExistence type="predicted"/>
<evidence type="ECO:0000313" key="2">
    <source>
        <dbReference type="Proteomes" id="UP000105860"/>
    </source>
</evidence>
<protein>
    <submittedName>
        <fullName evidence="1">MGF 360-9L</fullName>
    </submittedName>
</protein>
<organismHost>
    <name type="scientific">Phacochoerus africanus</name>
    <name type="common">Warthog</name>
    <dbReference type="NCBI Taxonomy" id="41426"/>
</organismHost>
<evidence type="ECO:0000313" key="1">
    <source>
        <dbReference type="EMBL" id="AJL34034.1"/>
    </source>
</evidence>
<dbReference type="Pfam" id="PF01671">
    <property type="entry name" value="ASFV_360"/>
    <property type="match status" value="1"/>
</dbReference>
<dbReference type="GeneID" id="41901559"/>
<sequence>MVLSLQTLTKKVLARQYPAECHHHFLKCCGLWWHDGPIVYHQNQKKIWSPIFTDGVTLNAALVKAVKENNYDLIKLFTEWGANIDYSLLAVNTEYTRDLCRELGAKEQLNQQEILHFFNMVKRDLTSSNIILCHEVFSHNSILETINRTKLRGIIYEQLEALMENTDILSELLTKYWYGMAVEFNLTKAIHYFYQRYAHLHEWRLMCALFYNNVFDLHELCAKEKVHMDMDKMLKWACRKNYNYLTIYYCCIVLGADLNKAMFHSILFYNLGNMFFCIDLGADAFEEGKTLAYQNDKSFIASILSLNCYSMNDSLSLNETDPIVIKRMLKDYHSKNMSMAHKYYIKYGFNHMDD</sequence>
<organismHost>
    <name type="scientific">Sus scrofa</name>
    <name type="common">Pig</name>
    <dbReference type="NCBI Taxonomy" id="9823"/>
</organismHost>
<organism evidence="1 2">
    <name type="scientific">African swine fever virus</name>
    <name type="common">ASFV</name>
    <dbReference type="NCBI Taxonomy" id="10497"/>
    <lineage>
        <taxon>Viruses</taxon>
        <taxon>Varidnaviria</taxon>
        <taxon>Bamfordvirae</taxon>
        <taxon>Nucleocytoviricota</taxon>
        <taxon>Pokkesviricetes</taxon>
        <taxon>Asfuvirales</taxon>
        <taxon>Asfarviridae</taxon>
        <taxon>Asfivirus</taxon>
        <taxon>Asfivirus haemorrhagiae</taxon>
    </lineage>
</organism>
<dbReference type="RefSeq" id="YP_009702754.1">
    <property type="nucleotide sequence ID" value="NC_044945.1"/>
</dbReference>